<dbReference type="EMBL" id="JAUIQD010000005">
    <property type="protein sequence ID" value="KAK3350277.1"/>
    <property type="molecule type" value="Genomic_DNA"/>
</dbReference>
<gene>
    <name evidence="3" type="ORF">B0T25DRAFT_583051</name>
</gene>
<evidence type="ECO:0000313" key="4">
    <source>
        <dbReference type="Proteomes" id="UP001275084"/>
    </source>
</evidence>
<evidence type="ECO:0000313" key="3">
    <source>
        <dbReference type="EMBL" id="KAK3350277.1"/>
    </source>
</evidence>
<dbReference type="SMART" id="SM00220">
    <property type="entry name" value="S_TKc"/>
    <property type="match status" value="1"/>
</dbReference>
<reference evidence="3" key="1">
    <citation type="journal article" date="2023" name="Mol. Phylogenet. Evol.">
        <title>Genome-scale phylogeny and comparative genomics of the fungal order Sordariales.</title>
        <authorList>
            <person name="Hensen N."/>
            <person name="Bonometti L."/>
            <person name="Westerberg I."/>
            <person name="Brannstrom I.O."/>
            <person name="Guillou S."/>
            <person name="Cros-Aarteil S."/>
            <person name="Calhoun S."/>
            <person name="Haridas S."/>
            <person name="Kuo A."/>
            <person name="Mondo S."/>
            <person name="Pangilinan J."/>
            <person name="Riley R."/>
            <person name="LaButti K."/>
            <person name="Andreopoulos B."/>
            <person name="Lipzen A."/>
            <person name="Chen C."/>
            <person name="Yan M."/>
            <person name="Daum C."/>
            <person name="Ng V."/>
            <person name="Clum A."/>
            <person name="Steindorff A."/>
            <person name="Ohm R.A."/>
            <person name="Martin F."/>
            <person name="Silar P."/>
            <person name="Natvig D.O."/>
            <person name="Lalanne C."/>
            <person name="Gautier V."/>
            <person name="Ament-Velasquez S.L."/>
            <person name="Kruys A."/>
            <person name="Hutchinson M.I."/>
            <person name="Powell A.J."/>
            <person name="Barry K."/>
            <person name="Miller A.N."/>
            <person name="Grigoriev I.V."/>
            <person name="Debuchy R."/>
            <person name="Gladieux P."/>
            <person name="Hiltunen Thoren M."/>
            <person name="Johannesson H."/>
        </authorList>
    </citation>
    <scope>NUCLEOTIDE SEQUENCE</scope>
    <source>
        <strain evidence="3">CBS 955.72</strain>
    </source>
</reference>
<dbReference type="Pfam" id="PF00069">
    <property type="entry name" value="Pkinase"/>
    <property type="match status" value="1"/>
</dbReference>
<dbReference type="InterPro" id="IPR000719">
    <property type="entry name" value="Prot_kinase_dom"/>
</dbReference>
<dbReference type="AlphaFoldDB" id="A0AAJ0HG97"/>
<dbReference type="CDD" id="cd00180">
    <property type="entry name" value="PKc"/>
    <property type="match status" value="1"/>
</dbReference>
<dbReference type="Gene3D" id="1.10.510.10">
    <property type="entry name" value="Transferase(Phosphotransferase) domain 1"/>
    <property type="match status" value="2"/>
</dbReference>
<protein>
    <recommendedName>
        <fullName evidence="2">Protein kinase domain-containing protein</fullName>
    </recommendedName>
</protein>
<evidence type="ECO:0000256" key="1">
    <source>
        <dbReference type="SAM" id="MobiDB-lite"/>
    </source>
</evidence>
<feature type="region of interest" description="Disordered" evidence="1">
    <location>
        <begin position="345"/>
        <end position="375"/>
    </location>
</feature>
<organism evidence="3 4">
    <name type="scientific">Lasiosphaeria hispida</name>
    <dbReference type="NCBI Taxonomy" id="260671"/>
    <lineage>
        <taxon>Eukaryota</taxon>
        <taxon>Fungi</taxon>
        <taxon>Dikarya</taxon>
        <taxon>Ascomycota</taxon>
        <taxon>Pezizomycotina</taxon>
        <taxon>Sordariomycetes</taxon>
        <taxon>Sordariomycetidae</taxon>
        <taxon>Sordariales</taxon>
        <taxon>Lasiosphaeriaceae</taxon>
        <taxon>Lasiosphaeria</taxon>
    </lineage>
</organism>
<accession>A0AAJ0HG97</accession>
<dbReference type="SUPFAM" id="SSF56112">
    <property type="entry name" value="Protein kinase-like (PK-like)"/>
    <property type="match status" value="1"/>
</dbReference>
<dbReference type="GO" id="GO:0004674">
    <property type="term" value="F:protein serine/threonine kinase activity"/>
    <property type="evidence" value="ECO:0007669"/>
    <property type="project" value="TreeGrafter"/>
</dbReference>
<dbReference type="PROSITE" id="PS50011">
    <property type="entry name" value="PROTEIN_KINASE_DOM"/>
    <property type="match status" value="1"/>
</dbReference>
<feature type="compositionally biased region" description="Basic and acidic residues" evidence="1">
    <location>
        <begin position="345"/>
        <end position="359"/>
    </location>
</feature>
<sequence>MARSVSPIDRLVRLSGLHLPDHQSVQNGEVRSPVLDESDLCDNTPQDGNIGVHNADQDPNFLSVQTAPFRREGGVPTLTQPTLQSELSVITDLGNRLRRRTDSSALTCDESPGDLQDALSREFVPSAVQRVDFLPNRQLPRLINPGSVEQELAVYQKSITKRIKTLDFSFPLSKLELAAEAYRICGSGEQSWHSHFEATAGTRTVRRLRPPEDKSYRKILAILILIDRPSRIRDFVEEEVCDADLPLEKFPSSGKPSSHWELRRRDGKASLKCFNKKRKWRQSTLRKFEAAQWIVLAPYLGQDSRKVALRYKIPDSAILPFTTWKQISSSGGFSKVFEAEIHPDHHAFDTRPGKGDPRVDGMLSPLEAKPTKESTKPRKETLVVVVKQLRPETTEQEFLREFHILRLISKHHHEHLITLLASYEQKGLYHFVFPLAKADLYNYWKNINKDPERDPATAMWIAEQCEGLARGLETVHKYDTFSGDSLIYGASPETTRNSPLPNGKDQARSLRTFHCRHGDIKPENILWFPDPKGDGKGVLKIADFGAAEVTDKDEAPWKKNPASLIYEPPEARIRPPDGIIKTSYDIWCLGCIFINMSAWYFDGWQGIEDFLTKRQEVGFSLHGIPFHTGEFYIADKDDEGRTGAKVKPVINEVIEELRSHPDCTQFFSGFLTLIQKGMLIVERDGHGRKSAHNIASDIGEMRERGV</sequence>
<dbReference type="GO" id="GO:0005524">
    <property type="term" value="F:ATP binding"/>
    <property type="evidence" value="ECO:0007669"/>
    <property type="project" value="InterPro"/>
</dbReference>
<comment type="caution">
    <text evidence="3">The sequence shown here is derived from an EMBL/GenBank/DDBJ whole genome shotgun (WGS) entry which is preliminary data.</text>
</comment>
<feature type="domain" description="Protein kinase" evidence="2">
    <location>
        <begin position="322"/>
        <end position="671"/>
    </location>
</feature>
<dbReference type="InterPro" id="IPR011009">
    <property type="entry name" value="Kinase-like_dom_sf"/>
</dbReference>
<keyword evidence="4" id="KW-1185">Reference proteome</keyword>
<name>A0AAJ0HG97_9PEZI</name>
<dbReference type="PANTHER" id="PTHR24359">
    <property type="entry name" value="SERINE/THREONINE-PROTEIN KINASE SBK1"/>
    <property type="match status" value="1"/>
</dbReference>
<dbReference type="Proteomes" id="UP001275084">
    <property type="component" value="Unassembled WGS sequence"/>
</dbReference>
<reference evidence="3" key="2">
    <citation type="submission" date="2023-06" db="EMBL/GenBank/DDBJ databases">
        <authorList>
            <consortium name="Lawrence Berkeley National Laboratory"/>
            <person name="Haridas S."/>
            <person name="Hensen N."/>
            <person name="Bonometti L."/>
            <person name="Westerberg I."/>
            <person name="Brannstrom I.O."/>
            <person name="Guillou S."/>
            <person name="Cros-Aarteil S."/>
            <person name="Calhoun S."/>
            <person name="Kuo A."/>
            <person name="Mondo S."/>
            <person name="Pangilinan J."/>
            <person name="Riley R."/>
            <person name="Labutti K."/>
            <person name="Andreopoulos B."/>
            <person name="Lipzen A."/>
            <person name="Chen C."/>
            <person name="Yanf M."/>
            <person name="Daum C."/>
            <person name="Ng V."/>
            <person name="Clum A."/>
            <person name="Steindorff A."/>
            <person name="Ohm R."/>
            <person name="Martin F."/>
            <person name="Silar P."/>
            <person name="Natvig D."/>
            <person name="Lalanne C."/>
            <person name="Gautier V."/>
            <person name="Ament-Velasquez S.L."/>
            <person name="Kruys A."/>
            <person name="Hutchinson M.I."/>
            <person name="Powell A.J."/>
            <person name="Barry K."/>
            <person name="Miller A.N."/>
            <person name="Grigoriev I.V."/>
            <person name="Debuchy R."/>
            <person name="Gladieux P."/>
            <person name="Thoren M.H."/>
            <person name="Johannesson H."/>
        </authorList>
    </citation>
    <scope>NUCLEOTIDE SEQUENCE</scope>
    <source>
        <strain evidence="3">CBS 955.72</strain>
    </source>
</reference>
<proteinExistence type="predicted"/>
<evidence type="ECO:0000259" key="2">
    <source>
        <dbReference type="PROSITE" id="PS50011"/>
    </source>
</evidence>
<dbReference type="PANTHER" id="PTHR24359:SF37">
    <property type="entry name" value="PROTEIN KINASE DOMAIN-CONTAINING PROTEIN"/>
    <property type="match status" value="1"/>
</dbReference>